<evidence type="ECO:0000313" key="3">
    <source>
        <dbReference type="Proteomes" id="UP000076727"/>
    </source>
</evidence>
<keyword evidence="3" id="KW-1185">Reference proteome</keyword>
<organism evidence="2 3">
    <name type="scientific">Daedalea quercina L-15889</name>
    <dbReference type="NCBI Taxonomy" id="1314783"/>
    <lineage>
        <taxon>Eukaryota</taxon>
        <taxon>Fungi</taxon>
        <taxon>Dikarya</taxon>
        <taxon>Basidiomycota</taxon>
        <taxon>Agaricomycotina</taxon>
        <taxon>Agaricomycetes</taxon>
        <taxon>Polyporales</taxon>
        <taxon>Fomitopsis</taxon>
    </lineage>
</organism>
<dbReference type="OrthoDB" id="10348332at2759"/>
<evidence type="ECO:0000313" key="2">
    <source>
        <dbReference type="EMBL" id="KZT64396.1"/>
    </source>
</evidence>
<dbReference type="AlphaFoldDB" id="A0A165LGR2"/>
<feature type="compositionally biased region" description="Low complexity" evidence="1">
    <location>
        <begin position="15"/>
        <end position="24"/>
    </location>
</feature>
<sequence>MTFTVVRLTSLRLPVSSSRSSPLSGPAVADPQSSPAHRSPLSHAVPSALGAFDIPTKPVPVPFRPNIGLYSNISRYMLPLAQPRPISAEESLALFSRPRSPSPVIATPPSSDVSPAASDRSSSPDPDFYTPALPTSEF</sequence>
<proteinExistence type="predicted"/>
<feature type="region of interest" description="Disordered" evidence="1">
    <location>
        <begin position="15"/>
        <end position="42"/>
    </location>
</feature>
<gene>
    <name evidence="2" type="ORF">DAEQUDRAFT_613127</name>
</gene>
<protein>
    <submittedName>
        <fullName evidence="2">Uncharacterized protein</fullName>
    </submittedName>
</protein>
<feature type="region of interest" description="Disordered" evidence="1">
    <location>
        <begin position="97"/>
        <end position="138"/>
    </location>
</feature>
<dbReference type="EMBL" id="KV429130">
    <property type="protein sequence ID" value="KZT64396.1"/>
    <property type="molecule type" value="Genomic_DNA"/>
</dbReference>
<dbReference type="Proteomes" id="UP000076727">
    <property type="component" value="Unassembled WGS sequence"/>
</dbReference>
<reference evidence="2 3" key="1">
    <citation type="journal article" date="2016" name="Mol. Biol. Evol.">
        <title>Comparative Genomics of Early-Diverging Mushroom-Forming Fungi Provides Insights into the Origins of Lignocellulose Decay Capabilities.</title>
        <authorList>
            <person name="Nagy L.G."/>
            <person name="Riley R."/>
            <person name="Tritt A."/>
            <person name="Adam C."/>
            <person name="Daum C."/>
            <person name="Floudas D."/>
            <person name="Sun H."/>
            <person name="Yadav J.S."/>
            <person name="Pangilinan J."/>
            <person name="Larsson K.H."/>
            <person name="Matsuura K."/>
            <person name="Barry K."/>
            <person name="Labutti K."/>
            <person name="Kuo R."/>
            <person name="Ohm R.A."/>
            <person name="Bhattacharya S.S."/>
            <person name="Shirouzu T."/>
            <person name="Yoshinaga Y."/>
            <person name="Martin F.M."/>
            <person name="Grigoriev I.V."/>
            <person name="Hibbett D.S."/>
        </authorList>
    </citation>
    <scope>NUCLEOTIDE SEQUENCE [LARGE SCALE GENOMIC DNA]</scope>
    <source>
        <strain evidence="2 3">L-15889</strain>
    </source>
</reference>
<name>A0A165LGR2_9APHY</name>
<evidence type="ECO:0000256" key="1">
    <source>
        <dbReference type="SAM" id="MobiDB-lite"/>
    </source>
</evidence>
<feature type="compositionally biased region" description="Low complexity" evidence="1">
    <location>
        <begin position="108"/>
        <end position="127"/>
    </location>
</feature>
<accession>A0A165LGR2</accession>